<feature type="region of interest" description="Disordered" evidence="1">
    <location>
        <begin position="32"/>
        <end position="59"/>
    </location>
</feature>
<evidence type="ECO:0000256" key="1">
    <source>
        <dbReference type="SAM" id="MobiDB-lite"/>
    </source>
</evidence>
<protein>
    <submittedName>
        <fullName evidence="4">Uncharacterized protein</fullName>
    </submittedName>
</protein>
<keyword evidence="2" id="KW-1133">Transmembrane helix</keyword>
<evidence type="ECO:0000313" key="5">
    <source>
        <dbReference type="Proteomes" id="UP001171508"/>
    </source>
</evidence>
<dbReference type="EMBL" id="JAQJJM010000005">
    <property type="protein sequence ID" value="MDN5131724.1"/>
    <property type="molecule type" value="Genomic_DNA"/>
</dbReference>
<gene>
    <name evidence="4" type="ORF">PJV92_03190</name>
</gene>
<keyword evidence="2" id="KW-0472">Membrane</keyword>
<feature type="transmembrane region" description="Helical" evidence="2">
    <location>
        <begin position="187"/>
        <end position="205"/>
    </location>
</feature>
<evidence type="ECO:0000256" key="2">
    <source>
        <dbReference type="SAM" id="Phobius"/>
    </source>
</evidence>
<comment type="caution">
    <text evidence="4">The sequence shown here is derived from an EMBL/GenBank/DDBJ whole genome shotgun (WGS) entry which is preliminary data.</text>
</comment>
<proteinExistence type="predicted"/>
<reference evidence="4" key="1">
    <citation type="journal article" date="2023" name="Microorganisms">
        <title>Genomic Characterization of Arcobacter butzleri Strains Isolated from Various Sources in Lithuania.</title>
        <authorList>
            <person name="Uljanovas D."/>
            <person name="Golz G."/>
            <person name="Fleischmann S."/>
            <person name="Kudirkiene E."/>
            <person name="Kasetiene N."/>
            <person name="Grineviciene A."/>
            <person name="Tamuleviciene E."/>
            <person name="Aksomaitiene J."/>
            <person name="Alter T."/>
            <person name="Malakauskas M."/>
        </authorList>
    </citation>
    <scope>NUCLEOTIDE SEQUENCE</scope>
    <source>
        <strain evidence="4">H19</strain>
    </source>
</reference>
<feature type="chain" id="PRO_5042924726" evidence="3">
    <location>
        <begin position="22"/>
        <end position="241"/>
    </location>
</feature>
<accession>A0AAP4PXD9</accession>
<name>A0AAP4PXD9_9BACT</name>
<reference evidence="4" key="2">
    <citation type="submission" date="2023-01" db="EMBL/GenBank/DDBJ databases">
        <authorList>
            <person name="Uljanovas D."/>
        </authorList>
    </citation>
    <scope>NUCLEOTIDE SEQUENCE</scope>
    <source>
        <strain evidence="4">H19</strain>
    </source>
</reference>
<evidence type="ECO:0000256" key="3">
    <source>
        <dbReference type="SAM" id="SignalP"/>
    </source>
</evidence>
<organism evidence="4 5">
    <name type="scientific">Aliarcobacter butzleri</name>
    <dbReference type="NCBI Taxonomy" id="28197"/>
    <lineage>
        <taxon>Bacteria</taxon>
        <taxon>Pseudomonadati</taxon>
        <taxon>Campylobacterota</taxon>
        <taxon>Epsilonproteobacteria</taxon>
        <taxon>Campylobacterales</taxon>
        <taxon>Arcobacteraceae</taxon>
        <taxon>Aliarcobacter</taxon>
    </lineage>
</organism>
<keyword evidence="3" id="KW-0732">Signal</keyword>
<evidence type="ECO:0000313" key="4">
    <source>
        <dbReference type="EMBL" id="MDN5131724.1"/>
    </source>
</evidence>
<dbReference type="Proteomes" id="UP001171508">
    <property type="component" value="Unassembled WGS sequence"/>
</dbReference>
<dbReference type="AlphaFoldDB" id="A0AAP4PXD9"/>
<sequence length="241" mass="28558">MKRVTFILVIFFNLSLFTEMAAEGREFWQKSNPEQLKKSDEINQKRDSNINNISESTNKDKEQILSYTPSVAPIQKSNMDMGKTMNSLSDSNSNEWEKSVVMPKGCESELNSKLRDIRIISESIFNKHPKDWLNGKYLEFINSKCYLSRIIDLRETTTEDFEKIVEKSIAKKEALLRKMKDEERNSSFINALLIILIPVIIFRLYQRDKEPRKKLPRKEKLSPFWSAFFWWSMWDNQNDKH</sequence>
<dbReference type="RefSeq" id="WP_152058243.1">
    <property type="nucleotide sequence ID" value="NZ_CABVRU010000159.1"/>
</dbReference>
<feature type="compositionally biased region" description="Basic and acidic residues" evidence="1">
    <location>
        <begin position="35"/>
        <end position="48"/>
    </location>
</feature>
<feature type="signal peptide" evidence="3">
    <location>
        <begin position="1"/>
        <end position="21"/>
    </location>
</feature>
<keyword evidence="2" id="KW-0812">Transmembrane</keyword>